<dbReference type="EMBL" id="AB366653">
    <property type="protein sequence ID" value="BAG41509.1"/>
    <property type="molecule type" value="Genomic_DNA"/>
</dbReference>
<dbReference type="GeneID" id="6369817"/>
<reference evidence="1 2" key="1">
    <citation type="journal article" date="2010" name="Virology">
        <title>A jumbo phage infecting the phytopathogen Ralstonia solanacearum defines a new lineage of the Myoviridae family.</title>
        <authorList>
            <person name="Yamada T."/>
            <person name="Satoh S."/>
            <person name="Ishikawa H."/>
            <person name="Fujiwara A."/>
            <person name="Kawasaki T."/>
            <person name="Fujie M."/>
            <person name="Ogata H."/>
        </authorList>
    </citation>
    <scope>NUCLEOTIDE SEQUENCE [LARGE SCALE GENOMIC DNA]</scope>
</reference>
<dbReference type="KEGG" id="vg:6369817"/>
<keyword evidence="2" id="KW-1185">Reference proteome</keyword>
<sequence>MNTEPKTRALMERALRKCDVRKMRRALNIAQKRYTAQGEWVSAGAARLAASRVSHQIRRLRRLMAEAKADGLNVDLSIEDVTVNMSLTDVG</sequence>
<evidence type="ECO:0000313" key="1">
    <source>
        <dbReference type="EMBL" id="BAG41509.1"/>
    </source>
</evidence>
<protein>
    <submittedName>
        <fullName evidence="1">Uncharacterized protein</fullName>
    </submittedName>
</protein>
<evidence type="ECO:0000313" key="2">
    <source>
        <dbReference type="Proteomes" id="UP000001034"/>
    </source>
</evidence>
<organism evidence="1 2">
    <name type="scientific">Ralstonia phage phiRSL1</name>
    <dbReference type="NCBI Taxonomy" id="1980924"/>
    <lineage>
        <taxon>Viruses</taxon>
        <taxon>Duplodnaviria</taxon>
        <taxon>Heunggongvirae</taxon>
        <taxon>Uroviricota</taxon>
        <taxon>Caudoviricetes</taxon>
        <taxon>Mieseafarmvirus</taxon>
        <taxon>Mieseafarmvirus RSL1</taxon>
    </lineage>
</organism>
<dbReference type="RefSeq" id="YP_001949939.1">
    <property type="nucleotide sequence ID" value="NC_010811.2"/>
</dbReference>
<accession>B2ZXT3</accession>
<name>B2ZXT3_9CAUD</name>
<dbReference type="Proteomes" id="UP000001034">
    <property type="component" value="Segment"/>
</dbReference>
<proteinExistence type="predicted"/>